<name>A0ABT1XJY9_9BURK</name>
<reference evidence="2" key="1">
    <citation type="submission" date="2022-07" db="EMBL/GenBank/DDBJ databases">
        <authorList>
            <person name="Xamxidin M."/>
        </authorList>
    </citation>
    <scope>NUCLEOTIDE SEQUENCE</scope>
    <source>
        <strain evidence="2">YS8-69</strain>
    </source>
</reference>
<feature type="transmembrane region" description="Helical" evidence="1">
    <location>
        <begin position="20"/>
        <end position="40"/>
    </location>
</feature>
<evidence type="ECO:0000313" key="3">
    <source>
        <dbReference type="Proteomes" id="UP001165267"/>
    </source>
</evidence>
<keyword evidence="3" id="KW-1185">Reference proteome</keyword>
<protein>
    <recommendedName>
        <fullName evidence="4">Type 4 secretion system PilS N-terminal domain-containing protein</fullName>
    </recommendedName>
</protein>
<proteinExistence type="predicted"/>
<dbReference type="EMBL" id="JANKHG010000026">
    <property type="protein sequence ID" value="MCR2747610.1"/>
    <property type="molecule type" value="Genomic_DNA"/>
</dbReference>
<sequence>MKTMQQNFQARKQEMGITLIEVSIGLIIAAVVAAVAFIAFQNNARRNEVRENTIVITEIIAEAKQKFGRTNQFTALTGTNNATDPAIVSRTIPAAIATGGNSYGVRPILYGSTNVAVAETTAGNFATLAWGGIPPEQCYDLVTSLAQATTGMFISNAAPVTTGPGNTTSLVSTTGVINAVNATAACNGITATGTIYFVFDRI</sequence>
<accession>A0ABT1XJY9</accession>
<evidence type="ECO:0000256" key="1">
    <source>
        <dbReference type="SAM" id="Phobius"/>
    </source>
</evidence>
<keyword evidence="1" id="KW-1133">Transmembrane helix</keyword>
<dbReference type="Proteomes" id="UP001165267">
    <property type="component" value="Unassembled WGS sequence"/>
</dbReference>
<dbReference type="InterPro" id="IPR045584">
    <property type="entry name" value="Pilin-like"/>
</dbReference>
<keyword evidence="1" id="KW-0472">Membrane</keyword>
<keyword evidence="1" id="KW-0812">Transmembrane</keyword>
<evidence type="ECO:0008006" key="4">
    <source>
        <dbReference type="Google" id="ProtNLM"/>
    </source>
</evidence>
<evidence type="ECO:0000313" key="2">
    <source>
        <dbReference type="EMBL" id="MCR2747610.1"/>
    </source>
</evidence>
<dbReference type="Gene3D" id="3.30.1690.10">
    <property type="entry name" value="TcpA-like pilin"/>
    <property type="match status" value="1"/>
</dbReference>
<dbReference type="RefSeq" id="WP_257512829.1">
    <property type="nucleotide sequence ID" value="NZ_JANKHG010000026.1"/>
</dbReference>
<dbReference type="SUPFAM" id="SSF54523">
    <property type="entry name" value="Pili subunits"/>
    <property type="match status" value="1"/>
</dbReference>
<comment type="caution">
    <text evidence="2">The sequence shown here is derived from an EMBL/GenBank/DDBJ whole genome shotgun (WGS) entry which is preliminary data.</text>
</comment>
<organism evidence="2 3">
    <name type="scientific">Limnobacter parvus</name>
    <dbReference type="NCBI Taxonomy" id="2939690"/>
    <lineage>
        <taxon>Bacteria</taxon>
        <taxon>Pseudomonadati</taxon>
        <taxon>Pseudomonadota</taxon>
        <taxon>Betaproteobacteria</taxon>
        <taxon>Burkholderiales</taxon>
        <taxon>Burkholderiaceae</taxon>
        <taxon>Limnobacter</taxon>
    </lineage>
</organism>
<gene>
    <name evidence="2" type="ORF">NSP04_13245</name>
</gene>